<reference evidence="2 3" key="1">
    <citation type="journal article" date="2023" name="G3 (Bethesda)">
        <title>A chromosome-level genome assembly of Zasmidium syzygii isolated from banana leaves.</title>
        <authorList>
            <person name="van Westerhoven A.C."/>
            <person name="Mehrabi R."/>
            <person name="Talebi R."/>
            <person name="Steentjes M.B.F."/>
            <person name="Corcolon B."/>
            <person name="Chong P.A."/>
            <person name="Kema G.H.J."/>
            <person name="Seidl M.F."/>
        </authorList>
    </citation>
    <scope>NUCLEOTIDE SEQUENCE [LARGE SCALE GENOMIC DNA]</scope>
    <source>
        <strain evidence="2 3">P124</strain>
    </source>
</reference>
<dbReference type="Proteomes" id="UP001305779">
    <property type="component" value="Unassembled WGS sequence"/>
</dbReference>
<dbReference type="InterPro" id="IPR055411">
    <property type="entry name" value="LRR_FXL15/At3g58940/PEG3-like"/>
</dbReference>
<dbReference type="SUPFAM" id="SSF52047">
    <property type="entry name" value="RNI-like"/>
    <property type="match status" value="1"/>
</dbReference>
<dbReference type="Pfam" id="PF24758">
    <property type="entry name" value="LRR_At5g56370"/>
    <property type="match status" value="1"/>
</dbReference>
<comment type="caution">
    <text evidence="2">The sequence shown here is derived from an EMBL/GenBank/DDBJ whole genome shotgun (WGS) entry which is preliminary data.</text>
</comment>
<evidence type="ECO:0000259" key="1">
    <source>
        <dbReference type="Pfam" id="PF24758"/>
    </source>
</evidence>
<evidence type="ECO:0000313" key="2">
    <source>
        <dbReference type="EMBL" id="KAK4504267.1"/>
    </source>
</evidence>
<evidence type="ECO:0000313" key="3">
    <source>
        <dbReference type="Proteomes" id="UP001305779"/>
    </source>
</evidence>
<accession>A0ABR0ERX0</accession>
<keyword evidence="3" id="KW-1185">Reference proteome</keyword>
<dbReference type="Gene3D" id="3.80.10.10">
    <property type="entry name" value="Ribonuclease Inhibitor"/>
    <property type="match status" value="1"/>
</dbReference>
<gene>
    <name evidence="2" type="ORF">PRZ48_005183</name>
</gene>
<sequence length="503" mass="57515">MTVYTGPSDVLYDCERPRTMRDLPEELLQYIFDNLQVSGPVDFEDDHRLQRQTLAALCRVNKQFDRLAKPILFHTVHLGEYQIPIRPFWEVLVQNPHLSSLVRSLHIDDWEHPRIEHDFTRDQTAAEIDSLSSEVSETLQDAVKDMTAPLRSILGHMYDPVEGYQLVGIADGMLVYLIARCENLSCLELVVPHRFSTYTCVYPALRHMAQLQAAADATNNQTPVKSLSKLKELRMRHWDTENAFDISEAMPFWTFPSVNMFRGDMIDCTTAEGLAGAPALKENNIRELDLDNALIEADGLREILSRCPKLESLSIAWGSASVGDCVVNHQQLGQVLRDLPHLSKNLKKLIFDPTDAYDFEYSDDEYHEPLGCLTSFQSLEYLGLTPKGLIGEDDEDLDDYPNFAKVSLTEMLPESLRTFDVRGSHVQYTVEAHEKMRESMMPLDSQLYGLMNDARFQKLSTIKMNRLINEKETSVKDIGWKQVELKPKYMGHHDYALVRDGNQ</sequence>
<feature type="domain" description="F-box/LRR-repeat protein 15/At3g58940/PEG3-like LRR" evidence="1">
    <location>
        <begin position="249"/>
        <end position="336"/>
    </location>
</feature>
<dbReference type="InterPro" id="IPR032675">
    <property type="entry name" value="LRR_dom_sf"/>
</dbReference>
<name>A0ABR0ERX0_ZASCE</name>
<dbReference type="EMBL" id="JAXOVC010000003">
    <property type="protein sequence ID" value="KAK4504267.1"/>
    <property type="molecule type" value="Genomic_DNA"/>
</dbReference>
<organism evidence="2 3">
    <name type="scientific">Zasmidium cellare</name>
    <name type="common">Wine cellar mold</name>
    <name type="synonym">Racodium cellare</name>
    <dbReference type="NCBI Taxonomy" id="395010"/>
    <lineage>
        <taxon>Eukaryota</taxon>
        <taxon>Fungi</taxon>
        <taxon>Dikarya</taxon>
        <taxon>Ascomycota</taxon>
        <taxon>Pezizomycotina</taxon>
        <taxon>Dothideomycetes</taxon>
        <taxon>Dothideomycetidae</taxon>
        <taxon>Mycosphaerellales</taxon>
        <taxon>Mycosphaerellaceae</taxon>
        <taxon>Zasmidium</taxon>
    </lineage>
</organism>
<protein>
    <recommendedName>
        <fullName evidence="1">F-box/LRR-repeat protein 15/At3g58940/PEG3-like LRR domain-containing protein</fullName>
    </recommendedName>
</protein>
<proteinExistence type="predicted"/>